<evidence type="ECO:0000313" key="3">
    <source>
        <dbReference type="RefSeq" id="XP_017777211.1"/>
    </source>
</evidence>
<organism evidence="2 3">
    <name type="scientific">Nicrophorus vespilloides</name>
    <name type="common">Boreal carrion beetle</name>
    <dbReference type="NCBI Taxonomy" id="110193"/>
    <lineage>
        <taxon>Eukaryota</taxon>
        <taxon>Metazoa</taxon>
        <taxon>Ecdysozoa</taxon>
        <taxon>Arthropoda</taxon>
        <taxon>Hexapoda</taxon>
        <taxon>Insecta</taxon>
        <taxon>Pterygota</taxon>
        <taxon>Neoptera</taxon>
        <taxon>Endopterygota</taxon>
        <taxon>Coleoptera</taxon>
        <taxon>Polyphaga</taxon>
        <taxon>Staphyliniformia</taxon>
        <taxon>Silphidae</taxon>
        <taxon>Nicrophorinae</taxon>
        <taxon>Nicrophorus</taxon>
    </lineage>
</organism>
<feature type="chain" id="PRO_5046961303" evidence="1">
    <location>
        <begin position="21"/>
        <end position="75"/>
    </location>
</feature>
<keyword evidence="2" id="KW-1185">Reference proteome</keyword>
<accession>A0ABM1MRL1</accession>
<sequence>MLLCVLAALLLINLSEVSEARYLPTRAKVDRLDKLRELLKELLESEIEKEEYQAQDAPPRWHPEQKLFYKREIPQ</sequence>
<dbReference type="GeneID" id="108563131"/>
<proteinExistence type="predicted"/>
<dbReference type="Proteomes" id="UP000695000">
    <property type="component" value="Unplaced"/>
</dbReference>
<protein>
    <submittedName>
        <fullName evidence="3">Uncharacterized protein LOC108563131</fullName>
    </submittedName>
</protein>
<name>A0ABM1MRL1_NICVS</name>
<keyword evidence="1" id="KW-0732">Signal</keyword>
<dbReference type="RefSeq" id="XP_017777211.1">
    <property type="nucleotide sequence ID" value="XM_017921722.1"/>
</dbReference>
<feature type="signal peptide" evidence="1">
    <location>
        <begin position="1"/>
        <end position="20"/>
    </location>
</feature>
<evidence type="ECO:0000256" key="1">
    <source>
        <dbReference type="SAM" id="SignalP"/>
    </source>
</evidence>
<gene>
    <name evidence="3" type="primary">LOC108563131</name>
</gene>
<reference evidence="3" key="1">
    <citation type="submission" date="2025-08" db="UniProtKB">
        <authorList>
            <consortium name="RefSeq"/>
        </authorList>
    </citation>
    <scope>IDENTIFICATION</scope>
    <source>
        <tissue evidence="3">Whole Larva</tissue>
    </source>
</reference>
<evidence type="ECO:0000313" key="2">
    <source>
        <dbReference type="Proteomes" id="UP000695000"/>
    </source>
</evidence>